<proteinExistence type="predicted"/>
<accession>A0A430F657</accession>
<dbReference type="OrthoDB" id="3172126at2"/>
<dbReference type="EMBL" id="QXGI01000005">
    <property type="protein sequence ID" value="RSX47138.1"/>
    <property type="molecule type" value="Genomic_DNA"/>
</dbReference>
<evidence type="ECO:0000313" key="2">
    <source>
        <dbReference type="Proteomes" id="UP000288052"/>
    </source>
</evidence>
<name>A0A430F657_9BIFI</name>
<gene>
    <name evidence="1" type="ORF">D2E22_1322</name>
</gene>
<dbReference type="AlphaFoldDB" id="A0A430F657"/>
<sequence>MKTNKEIERLLDEAQHEGRCIMNATAAQRRALGRRVQCGEVVRPMPGLYARSAYWNQLDSAERKRHVIRCLGRRHPHWVFGGIAAVSMHGVDHEREADESGIVVISDKHRSQTMSAHVVHRYERNCPYVVIDGVRVLPPERAIAESMRDYGFINAVVVASCALRNGMTKERIGHELRTVGGCGADAWHALEVADGGCENGGEARSIAVFDLLGVVPPFTQREFVDPQTGRTKRTDFAWRMADGGWLVGELDGRDKYVDPSMTGGRSVEEIVDAERERERALERAGVKGIVRFRIRDTYHPQQFAHKLRAAGVPFVIR</sequence>
<dbReference type="RefSeq" id="WP_126032325.1">
    <property type="nucleotide sequence ID" value="NZ_QXGI01000005.1"/>
</dbReference>
<reference evidence="1 2" key="1">
    <citation type="submission" date="2018-09" db="EMBL/GenBank/DDBJ databases">
        <title>Characterization of the phylogenetic diversity of five novel species belonging to the genus Bifidobacterium.</title>
        <authorList>
            <person name="Lugli G.A."/>
            <person name="Duranti S."/>
            <person name="Milani C."/>
        </authorList>
    </citation>
    <scope>NUCLEOTIDE SEQUENCE [LARGE SCALE GENOMIC DNA]</scope>
    <source>
        <strain evidence="1 2">2020B</strain>
    </source>
</reference>
<dbReference type="Proteomes" id="UP000288052">
    <property type="component" value="Unassembled WGS sequence"/>
</dbReference>
<comment type="caution">
    <text evidence="1">The sequence shown here is derived from an EMBL/GenBank/DDBJ whole genome shotgun (WGS) entry which is preliminary data.</text>
</comment>
<evidence type="ECO:0000313" key="1">
    <source>
        <dbReference type="EMBL" id="RSX47138.1"/>
    </source>
</evidence>
<keyword evidence="2" id="KW-1185">Reference proteome</keyword>
<protein>
    <recommendedName>
        <fullName evidence="3">CTP synthase</fullName>
    </recommendedName>
</protein>
<organism evidence="1 2">
    <name type="scientific">Bifidobacterium castoris</name>
    <dbReference type="NCBI Taxonomy" id="2306972"/>
    <lineage>
        <taxon>Bacteria</taxon>
        <taxon>Bacillati</taxon>
        <taxon>Actinomycetota</taxon>
        <taxon>Actinomycetes</taxon>
        <taxon>Bifidobacteriales</taxon>
        <taxon>Bifidobacteriaceae</taxon>
        <taxon>Bifidobacterium</taxon>
    </lineage>
</organism>
<evidence type="ECO:0008006" key="3">
    <source>
        <dbReference type="Google" id="ProtNLM"/>
    </source>
</evidence>